<feature type="non-terminal residue" evidence="2">
    <location>
        <position position="98"/>
    </location>
</feature>
<comment type="caution">
    <text evidence="2">The sequence shown here is derived from an EMBL/GenBank/DDBJ whole genome shotgun (WGS) entry which is preliminary data.</text>
</comment>
<keyword evidence="1" id="KW-0812">Transmembrane</keyword>
<reference evidence="3" key="1">
    <citation type="submission" date="2017-09" db="EMBL/GenBank/DDBJ databases">
        <title>Depth-based differentiation of microbial function through sediment-hosted aquifers and enrichment of novel symbionts in the deep terrestrial subsurface.</title>
        <authorList>
            <person name="Probst A.J."/>
            <person name="Ladd B."/>
            <person name="Jarett J.K."/>
            <person name="Geller-Mcgrath D.E."/>
            <person name="Sieber C.M.K."/>
            <person name="Emerson J.B."/>
            <person name="Anantharaman K."/>
            <person name="Thomas B.C."/>
            <person name="Malmstrom R."/>
            <person name="Stieglmeier M."/>
            <person name="Klingl A."/>
            <person name="Woyke T."/>
            <person name="Ryan C.M."/>
            <person name="Banfield J.F."/>
        </authorList>
    </citation>
    <scope>NUCLEOTIDE SEQUENCE [LARGE SCALE GENOMIC DNA]</scope>
</reference>
<accession>A0A2M8D5C4</accession>
<organism evidence="2 3">
    <name type="scientific">Candidatus Yonathbacteria bacterium CG_4_9_14_0_8_um_filter_46_47</name>
    <dbReference type="NCBI Taxonomy" id="1975106"/>
    <lineage>
        <taxon>Bacteria</taxon>
        <taxon>Candidatus Yonathiibacteriota</taxon>
    </lineage>
</organism>
<dbReference type="AlphaFoldDB" id="A0A2M8D5C4"/>
<keyword evidence="1" id="KW-1133">Transmembrane helix</keyword>
<sequence>MGSFSKQKYKKQLLFLFFIAIVGIIFGIFVMCKSDIHYVCRGGDYGGIDLAFWIISTSLLLSLLPLFFLKEAIYHAWRRFALWYLPVAVVLISIAPAS</sequence>
<gene>
    <name evidence="2" type="ORF">CO088_04590</name>
</gene>
<evidence type="ECO:0000256" key="1">
    <source>
        <dbReference type="SAM" id="Phobius"/>
    </source>
</evidence>
<feature type="transmembrane region" description="Helical" evidence="1">
    <location>
        <begin position="12"/>
        <end position="30"/>
    </location>
</feature>
<feature type="transmembrane region" description="Helical" evidence="1">
    <location>
        <begin position="50"/>
        <end position="69"/>
    </location>
</feature>
<proteinExistence type="predicted"/>
<dbReference type="Proteomes" id="UP000229236">
    <property type="component" value="Unassembled WGS sequence"/>
</dbReference>
<name>A0A2M8D5C4_9BACT</name>
<feature type="transmembrane region" description="Helical" evidence="1">
    <location>
        <begin position="81"/>
        <end position="97"/>
    </location>
</feature>
<evidence type="ECO:0000313" key="3">
    <source>
        <dbReference type="Proteomes" id="UP000229236"/>
    </source>
</evidence>
<keyword evidence="1" id="KW-0472">Membrane</keyword>
<evidence type="ECO:0000313" key="2">
    <source>
        <dbReference type="EMBL" id="PJB81651.1"/>
    </source>
</evidence>
<protein>
    <submittedName>
        <fullName evidence="2">Uncharacterized protein</fullName>
    </submittedName>
</protein>
<dbReference type="EMBL" id="PFTM01000075">
    <property type="protein sequence ID" value="PJB81651.1"/>
    <property type="molecule type" value="Genomic_DNA"/>
</dbReference>